<evidence type="ECO:0000256" key="8">
    <source>
        <dbReference type="ARBA" id="ARBA00022989"/>
    </source>
</evidence>
<dbReference type="Pfam" id="PF23860">
    <property type="entry name" value="Ribophorin_II_3rd"/>
    <property type="match status" value="1"/>
</dbReference>
<dbReference type="PANTHER" id="PTHR12640:SF0">
    <property type="entry name" value="DOLICHYL-DIPHOSPHOOLIGOSACCHARIDE--PROTEIN GLYCOSYLTRANSFERASE SUBUNIT 2"/>
    <property type="match status" value="1"/>
</dbReference>
<organism evidence="16 17">
    <name type="scientific">Pyrrhoderma noxium</name>
    <dbReference type="NCBI Taxonomy" id="2282107"/>
    <lineage>
        <taxon>Eukaryota</taxon>
        <taxon>Fungi</taxon>
        <taxon>Dikarya</taxon>
        <taxon>Basidiomycota</taxon>
        <taxon>Agaricomycotina</taxon>
        <taxon>Agaricomycetes</taxon>
        <taxon>Hymenochaetales</taxon>
        <taxon>Hymenochaetaceae</taxon>
        <taxon>Pyrrhoderma</taxon>
    </lineage>
</organism>
<keyword evidence="7" id="KW-0256">Endoplasmic reticulum</keyword>
<evidence type="ECO:0000256" key="12">
    <source>
        <dbReference type="SAM" id="Phobius"/>
    </source>
</evidence>
<accession>A0A286U7A7</accession>
<evidence type="ECO:0000256" key="13">
    <source>
        <dbReference type="SAM" id="SignalP"/>
    </source>
</evidence>
<comment type="pathway">
    <text evidence="3">Protein modification; protein glycosylation.</text>
</comment>
<dbReference type="GO" id="GO:0008250">
    <property type="term" value="C:oligosaccharyltransferase complex"/>
    <property type="evidence" value="ECO:0007669"/>
    <property type="project" value="InterPro"/>
</dbReference>
<protein>
    <recommendedName>
        <fullName evidence="11">Ribophorin II</fullName>
    </recommendedName>
    <alternativeName>
        <fullName evidence="10">Ribophorin-2</fullName>
    </alternativeName>
</protein>
<evidence type="ECO:0000256" key="11">
    <source>
        <dbReference type="ARBA" id="ARBA00032139"/>
    </source>
</evidence>
<feature type="domain" description="Ribophorin II C-terminal" evidence="15">
    <location>
        <begin position="175"/>
        <end position="272"/>
    </location>
</feature>
<evidence type="ECO:0000256" key="7">
    <source>
        <dbReference type="ARBA" id="ARBA00022824"/>
    </source>
</evidence>
<evidence type="ECO:0000313" key="17">
    <source>
        <dbReference type="Proteomes" id="UP000217199"/>
    </source>
</evidence>
<evidence type="ECO:0000256" key="5">
    <source>
        <dbReference type="ARBA" id="ARBA00022692"/>
    </source>
</evidence>
<keyword evidence="5 12" id="KW-0812">Transmembrane</keyword>
<evidence type="ECO:0000256" key="3">
    <source>
        <dbReference type="ARBA" id="ARBA00004922"/>
    </source>
</evidence>
<keyword evidence="17" id="KW-1185">Reference proteome</keyword>
<keyword evidence="9 12" id="KW-0472">Membrane</keyword>
<comment type="function">
    <text evidence="1">Subunit of the oligosaccharyl transferase (OST) complex that catalyzes the initial transfer of a defined glycan (Glc(3)Man(9)GlcNAc(2) in eukaryotes) from the lipid carrier dolichol-pyrophosphate to an asparagine residue within an Asn-X-Ser/Thr consensus motif in nascent polypeptide chains, the first step in protein N-glycosylation. N-glycosylation occurs cotranslationally and the complex associates with the Sec61 complex at the channel-forming translocon complex that mediates protein translocation across the endoplasmic reticulum (ER). All subunits are required for a maximal enzyme activity.</text>
</comment>
<comment type="similarity">
    <text evidence="4">Belongs to the SWP1 family.</text>
</comment>
<feature type="chain" id="PRO_5044312553" description="Ribophorin II" evidence="13">
    <location>
        <begin position="18"/>
        <end position="278"/>
    </location>
</feature>
<evidence type="ECO:0000256" key="1">
    <source>
        <dbReference type="ARBA" id="ARBA00002791"/>
    </source>
</evidence>
<evidence type="ECO:0000256" key="6">
    <source>
        <dbReference type="ARBA" id="ARBA00022729"/>
    </source>
</evidence>
<sequence>MARAILLLPILAALANAAQLAVKSARVSVSSKDGSQLRSETLNVGGEVPGSPIAVGPTDTLKLSFSITEDSKGQSVKPHQTFLRFYDETTGEEGIQPLRVTSGGKAKFDLNMARPPQSLPPSGIAPLKVSLILGSFEHDPLQAHIFDLVVPPSASAPQHAEEPSFHLRPEIEHFFQPEPVSPPKLISAVFTVLVLTPWLVLISLLSQIPHKLPYIFKPQILTFVSLLGAFEGLLLYYWAALRLGQVLAYGALLGVPTIFAGNRALNSLAKWRVGTVQK</sequence>
<evidence type="ECO:0000256" key="10">
    <source>
        <dbReference type="ARBA" id="ARBA00030078"/>
    </source>
</evidence>
<dbReference type="OrthoDB" id="432292at2759"/>
<evidence type="ECO:0000256" key="2">
    <source>
        <dbReference type="ARBA" id="ARBA00004477"/>
    </source>
</evidence>
<dbReference type="PANTHER" id="PTHR12640">
    <property type="entry name" value="RIBOPHORIN II"/>
    <property type="match status" value="1"/>
</dbReference>
<dbReference type="GO" id="GO:0006487">
    <property type="term" value="P:protein N-linked glycosylation"/>
    <property type="evidence" value="ECO:0007669"/>
    <property type="project" value="TreeGrafter"/>
</dbReference>
<dbReference type="Pfam" id="PF25147">
    <property type="entry name" value="Ribophorin_II_C"/>
    <property type="match status" value="1"/>
</dbReference>
<dbReference type="Proteomes" id="UP000217199">
    <property type="component" value="Unassembled WGS sequence"/>
</dbReference>
<dbReference type="GO" id="GO:0016740">
    <property type="term" value="F:transferase activity"/>
    <property type="evidence" value="ECO:0007669"/>
    <property type="project" value="UniProtKB-KW"/>
</dbReference>
<feature type="transmembrane region" description="Helical" evidence="12">
    <location>
        <begin position="220"/>
        <end position="240"/>
    </location>
</feature>
<evidence type="ECO:0000259" key="14">
    <source>
        <dbReference type="Pfam" id="PF23860"/>
    </source>
</evidence>
<keyword evidence="8 12" id="KW-1133">Transmembrane helix</keyword>
<proteinExistence type="inferred from homology"/>
<gene>
    <name evidence="16" type="ORF">PNOK_0923500</name>
</gene>
<comment type="caution">
    <text evidence="16">The sequence shown here is derived from an EMBL/GenBank/DDBJ whole genome shotgun (WGS) entry which is preliminary data.</text>
</comment>
<evidence type="ECO:0000313" key="16">
    <source>
        <dbReference type="EMBL" id="PAV15471.1"/>
    </source>
</evidence>
<name>A0A286U7A7_9AGAM</name>
<keyword evidence="16" id="KW-0808">Transferase</keyword>
<dbReference type="EMBL" id="NBII01000010">
    <property type="protein sequence ID" value="PAV15471.1"/>
    <property type="molecule type" value="Genomic_DNA"/>
</dbReference>
<reference evidence="16 17" key="1">
    <citation type="journal article" date="2017" name="Mol. Ecol.">
        <title>Comparative and population genomic landscape of Phellinus noxius: A hypervariable fungus causing root rot in trees.</title>
        <authorList>
            <person name="Chung C.L."/>
            <person name="Lee T.J."/>
            <person name="Akiba M."/>
            <person name="Lee H.H."/>
            <person name="Kuo T.H."/>
            <person name="Liu D."/>
            <person name="Ke H.M."/>
            <person name="Yokoi T."/>
            <person name="Roa M.B."/>
            <person name="Lu M.J."/>
            <person name="Chang Y.Y."/>
            <person name="Ann P.J."/>
            <person name="Tsai J.N."/>
            <person name="Chen C.Y."/>
            <person name="Tzean S.S."/>
            <person name="Ota Y."/>
            <person name="Hattori T."/>
            <person name="Sahashi N."/>
            <person name="Liou R.F."/>
            <person name="Kikuchi T."/>
            <person name="Tsai I.J."/>
        </authorList>
    </citation>
    <scope>NUCLEOTIDE SEQUENCE [LARGE SCALE GENOMIC DNA]</scope>
    <source>
        <strain evidence="16 17">FFPRI411160</strain>
    </source>
</reference>
<dbReference type="InterPro" id="IPR055374">
    <property type="entry name" value="Ribophorin_II_3rd"/>
</dbReference>
<feature type="transmembrane region" description="Helical" evidence="12">
    <location>
        <begin position="246"/>
        <end position="265"/>
    </location>
</feature>
<keyword evidence="6 13" id="KW-0732">Signal</keyword>
<feature type="transmembrane region" description="Helical" evidence="12">
    <location>
        <begin position="185"/>
        <end position="208"/>
    </location>
</feature>
<comment type="subcellular location">
    <subcellularLocation>
        <location evidence="2">Endoplasmic reticulum membrane</location>
        <topology evidence="2">Multi-pass membrane protein</topology>
    </subcellularLocation>
</comment>
<evidence type="ECO:0000256" key="9">
    <source>
        <dbReference type="ARBA" id="ARBA00023136"/>
    </source>
</evidence>
<dbReference type="STRING" id="2282107.A0A286U7A7"/>
<dbReference type="UniPathway" id="UPA00378"/>
<dbReference type="InterPro" id="IPR056790">
    <property type="entry name" value="Ribophorin_II_C"/>
</dbReference>
<feature type="domain" description="Ribophorin II third" evidence="14">
    <location>
        <begin position="25"/>
        <end position="134"/>
    </location>
</feature>
<evidence type="ECO:0000256" key="4">
    <source>
        <dbReference type="ARBA" id="ARBA00009038"/>
    </source>
</evidence>
<dbReference type="InterPro" id="IPR008814">
    <property type="entry name" value="Swp1"/>
</dbReference>
<dbReference type="InParanoid" id="A0A286U7A7"/>
<evidence type="ECO:0000259" key="15">
    <source>
        <dbReference type="Pfam" id="PF25147"/>
    </source>
</evidence>
<feature type="signal peptide" evidence="13">
    <location>
        <begin position="1"/>
        <end position="17"/>
    </location>
</feature>
<dbReference type="AlphaFoldDB" id="A0A286U7A7"/>